<feature type="binding site" evidence="8">
    <location>
        <position position="220"/>
    </location>
    <ligand>
        <name>shikimate</name>
        <dbReference type="ChEBI" id="CHEBI:36208"/>
    </ligand>
</feature>
<comment type="function">
    <text evidence="8">Involved in the biosynthesis of the chorismate, which leads to the biosynthesis of aromatic amino acids. Catalyzes the reversible NADPH linked reduction of 3-dehydroshikimate (DHSA) to yield shikimate (SA).</text>
</comment>
<dbReference type="Gene3D" id="3.40.50.10860">
    <property type="entry name" value="Leucine Dehydrogenase, chain A, domain 1"/>
    <property type="match status" value="1"/>
</dbReference>
<evidence type="ECO:0000256" key="1">
    <source>
        <dbReference type="ARBA" id="ARBA00004871"/>
    </source>
</evidence>
<dbReference type="NCBIfam" id="TIGR00507">
    <property type="entry name" value="aroE"/>
    <property type="match status" value="1"/>
</dbReference>
<keyword evidence="4 8" id="KW-0521">NADP</keyword>
<feature type="binding site" evidence="8">
    <location>
        <position position="62"/>
    </location>
    <ligand>
        <name>shikimate</name>
        <dbReference type="ChEBI" id="CHEBI:36208"/>
    </ligand>
</feature>
<dbReference type="PANTHER" id="PTHR21089:SF1">
    <property type="entry name" value="BIFUNCTIONAL 3-DEHYDROQUINATE DEHYDRATASE_SHIKIMATE DEHYDROGENASE, CHLOROPLASTIC"/>
    <property type="match status" value="1"/>
</dbReference>
<feature type="active site" description="Proton acceptor" evidence="8">
    <location>
        <position position="66"/>
    </location>
</feature>
<feature type="binding site" evidence="8">
    <location>
        <position position="218"/>
    </location>
    <ligand>
        <name>NADP(+)</name>
        <dbReference type="ChEBI" id="CHEBI:58349"/>
    </ligand>
</feature>
<dbReference type="InterPro" id="IPR022893">
    <property type="entry name" value="Shikimate_DH_fam"/>
</dbReference>
<evidence type="ECO:0000256" key="3">
    <source>
        <dbReference type="ARBA" id="ARBA00022605"/>
    </source>
</evidence>
<dbReference type="InterPro" id="IPR011342">
    <property type="entry name" value="Shikimate_DH"/>
</dbReference>
<evidence type="ECO:0000259" key="10">
    <source>
        <dbReference type="Pfam" id="PF08501"/>
    </source>
</evidence>
<feature type="domain" description="Quinate/shikimate 5-dehydrogenase/glutamyl-tRNA reductase" evidence="9">
    <location>
        <begin position="117"/>
        <end position="193"/>
    </location>
</feature>
<feature type="binding site" evidence="8">
    <location>
        <position position="248"/>
    </location>
    <ligand>
        <name>shikimate</name>
        <dbReference type="ChEBI" id="CHEBI:36208"/>
    </ligand>
</feature>
<evidence type="ECO:0000256" key="7">
    <source>
        <dbReference type="ARBA" id="ARBA00049442"/>
    </source>
</evidence>
<dbReference type="InterPro" id="IPR006151">
    <property type="entry name" value="Shikm_DH/Glu-tRNA_Rdtase"/>
</dbReference>
<reference evidence="12 13" key="1">
    <citation type="submission" date="2015-01" db="EMBL/GenBank/DDBJ databases">
        <authorList>
            <person name="Filippidou S."/>
            <person name="Jeanneret N."/>
            <person name="Russel-Delif L."/>
            <person name="Junier T."/>
            <person name="Wunderlin T."/>
            <person name="Molina V."/>
            <person name="Johnson S.L."/>
            <person name="Davenport K.W."/>
            <person name="Chain P.S."/>
            <person name="Dorador C."/>
            <person name="Junier P."/>
        </authorList>
    </citation>
    <scope>NUCLEOTIDE SEQUENCE [LARGE SCALE GENOMIC DNA]</scope>
    <source>
        <strain evidence="12 13">Et7/4</strain>
    </source>
</reference>
<dbReference type="Pfam" id="PF08501">
    <property type="entry name" value="Shikimate_dh_N"/>
    <property type="match status" value="1"/>
</dbReference>
<dbReference type="GO" id="GO:0009073">
    <property type="term" value="P:aromatic amino acid family biosynthetic process"/>
    <property type="evidence" value="ECO:0007669"/>
    <property type="project" value="UniProtKB-KW"/>
</dbReference>
<dbReference type="Pfam" id="PF18317">
    <property type="entry name" value="SDH_C"/>
    <property type="match status" value="1"/>
</dbReference>
<dbReference type="NCBIfam" id="NF001319">
    <property type="entry name" value="PRK00258.3-3"/>
    <property type="match status" value="1"/>
</dbReference>
<dbReference type="InterPro" id="IPR046346">
    <property type="entry name" value="Aminoacid_DH-like_N_sf"/>
</dbReference>
<dbReference type="InterPro" id="IPR013708">
    <property type="entry name" value="Shikimate_DH-bd_N"/>
</dbReference>
<dbReference type="Gene3D" id="3.40.50.720">
    <property type="entry name" value="NAD(P)-binding Rossmann-like Domain"/>
    <property type="match status" value="1"/>
</dbReference>
<feature type="binding site" evidence="8">
    <location>
        <position position="241"/>
    </location>
    <ligand>
        <name>NADP(+)</name>
        <dbReference type="ChEBI" id="CHEBI:58349"/>
    </ligand>
</feature>
<dbReference type="GO" id="GO:0019632">
    <property type="term" value="P:shikimate metabolic process"/>
    <property type="evidence" value="ECO:0007669"/>
    <property type="project" value="InterPro"/>
</dbReference>
<evidence type="ECO:0000256" key="4">
    <source>
        <dbReference type="ARBA" id="ARBA00022857"/>
    </source>
</evidence>
<evidence type="ECO:0000259" key="9">
    <source>
        <dbReference type="Pfam" id="PF01488"/>
    </source>
</evidence>
<organism evidence="12 13">
    <name type="scientific">Geobacillus kaustophilus</name>
    <dbReference type="NCBI Taxonomy" id="1462"/>
    <lineage>
        <taxon>Bacteria</taxon>
        <taxon>Bacillati</taxon>
        <taxon>Bacillota</taxon>
        <taxon>Bacilli</taxon>
        <taxon>Bacillales</taxon>
        <taxon>Anoxybacillaceae</taxon>
        <taxon>Geobacillus</taxon>
        <taxon>Geobacillus thermoleovorans group</taxon>
    </lineage>
</organism>
<gene>
    <name evidence="8 12" type="primary">aroE</name>
    <name evidence="12" type="ORF">LG52_466</name>
</gene>
<comment type="caution">
    <text evidence="8">Lacks conserved residue(s) required for the propagation of feature annotation.</text>
</comment>
<dbReference type="RefSeq" id="WP_044730766.1">
    <property type="nucleotide sequence ID" value="NZ_JYBP01000003.1"/>
</dbReference>
<feature type="binding site" evidence="8">
    <location>
        <position position="102"/>
    </location>
    <ligand>
        <name>shikimate</name>
        <dbReference type="ChEBI" id="CHEBI:36208"/>
    </ligand>
</feature>
<dbReference type="InterPro" id="IPR036291">
    <property type="entry name" value="NAD(P)-bd_dom_sf"/>
</dbReference>
<evidence type="ECO:0000256" key="6">
    <source>
        <dbReference type="ARBA" id="ARBA00023141"/>
    </source>
</evidence>
<dbReference type="GO" id="GO:0005829">
    <property type="term" value="C:cytosol"/>
    <property type="evidence" value="ECO:0007669"/>
    <property type="project" value="TreeGrafter"/>
</dbReference>
<comment type="pathway">
    <text evidence="1 8">Metabolic intermediate biosynthesis; chorismate biosynthesis; chorismate from D-erythrose 4-phosphate and phosphoenolpyruvate: step 4/7.</text>
</comment>
<dbReference type="GO" id="GO:0009423">
    <property type="term" value="P:chorismate biosynthetic process"/>
    <property type="evidence" value="ECO:0007669"/>
    <property type="project" value="UniProtKB-UniRule"/>
</dbReference>
<evidence type="ECO:0000256" key="8">
    <source>
        <dbReference type="HAMAP-Rule" id="MF_00222"/>
    </source>
</evidence>
<dbReference type="HAMAP" id="MF_00222">
    <property type="entry name" value="Shikimate_DH_AroE"/>
    <property type="match status" value="1"/>
</dbReference>
<dbReference type="SUPFAM" id="SSF51735">
    <property type="entry name" value="NAD(P)-binding Rossmann-fold domains"/>
    <property type="match status" value="1"/>
</dbReference>
<comment type="caution">
    <text evidence="12">The sequence shown here is derived from an EMBL/GenBank/DDBJ whole genome shotgun (WGS) entry which is preliminary data.</text>
</comment>
<feature type="domain" description="Shikimate dehydrogenase substrate binding N-terminal" evidence="10">
    <location>
        <begin position="7"/>
        <end position="89"/>
    </location>
</feature>
<name>A0A0D8BNK0_GEOKU</name>
<comment type="catalytic activity">
    <reaction evidence="7 8">
        <text>shikimate + NADP(+) = 3-dehydroshikimate + NADPH + H(+)</text>
        <dbReference type="Rhea" id="RHEA:17737"/>
        <dbReference type="ChEBI" id="CHEBI:15378"/>
        <dbReference type="ChEBI" id="CHEBI:16630"/>
        <dbReference type="ChEBI" id="CHEBI:36208"/>
        <dbReference type="ChEBI" id="CHEBI:57783"/>
        <dbReference type="ChEBI" id="CHEBI:58349"/>
        <dbReference type="EC" id="1.1.1.25"/>
    </reaction>
</comment>
<dbReference type="CDD" id="cd01065">
    <property type="entry name" value="NAD_bind_Shikimate_DH"/>
    <property type="match status" value="1"/>
</dbReference>
<dbReference type="GO" id="GO:0008652">
    <property type="term" value="P:amino acid biosynthetic process"/>
    <property type="evidence" value="ECO:0007669"/>
    <property type="project" value="UniProtKB-KW"/>
</dbReference>
<keyword evidence="3 8" id="KW-0028">Amino-acid biosynthesis</keyword>
<feature type="binding site" evidence="8">
    <location>
        <position position="78"/>
    </location>
    <ligand>
        <name>NADP(+)</name>
        <dbReference type="ChEBI" id="CHEBI:58349"/>
    </ligand>
</feature>
<dbReference type="GO" id="GO:0050661">
    <property type="term" value="F:NADP binding"/>
    <property type="evidence" value="ECO:0007669"/>
    <property type="project" value="InterPro"/>
</dbReference>
<dbReference type="PATRIC" id="fig|1462.6.peg.592"/>
<comment type="similarity">
    <text evidence="8">Belongs to the shikimate dehydrogenase family.</text>
</comment>
<evidence type="ECO:0000256" key="5">
    <source>
        <dbReference type="ARBA" id="ARBA00023002"/>
    </source>
</evidence>
<protein>
    <recommendedName>
        <fullName evidence="2 8">Shikimate dehydrogenase (NADP(+))</fullName>
        <shortName evidence="8">SDH</shortName>
        <ecNumber evidence="2 8">1.1.1.25</ecNumber>
    </recommendedName>
</protein>
<dbReference type="UniPathway" id="UPA00053">
    <property type="reaction ID" value="UER00087"/>
</dbReference>
<proteinExistence type="inferred from homology"/>
<evidence type="ECO:0000313" key="12">
    <source>
        <dbReference type="EMBL" id="KJE25768.1"/>
    </source>
</evidence>
<comment type="subunit">
    <text evidence="8">Homodimer.</text>
</comment>
<dbReference type="AlphaFoldDB" id="A0A0D8BNK0"/>
<feature type="domain" description="SDH C-terminal" evidence="11">
    <location>
        <begin position="241"/>
        <end position="270"/>
    </location>
</feature>
<feature type="binding site" evidence="8">
    <location>
        <begin position="15"/>
        <end position="17"/>
    </location>
    <ligand>
        <name>shikimate</name>
        <dbReference type="ChEBI" id="CHEBI:36208"/>
    </ligand>
</feature>
<feature type="binding site" evidence="8">
    <location>
        <begin position="151"/>
        <end position="156"/>
    </location>
    <ligand>
        <name>NADP(+)</name>
        <dbReference type="ChEBI" id="CHEBI:58349"/>
    </ligand>
</feature>
<dbReference type="OrthoDB" id="9792692at2"/>
<dbReference type="InterPro" id="IPR041121">
    <property type="entry name" value="SDH_C"/>
</dbReference>
<keyword evidence="5 8" id="KW-0560">Oxidoreductase</keyword>
<dbReference type="GO" id="GO:0004764">
    <property type="term" value="F:shikimate 3-dehydrogenase (NADP+) activity"/>
    <property type="evidence" value="ECO:0007669"/>
    <property type="project" value="UniProtKB-UniRule"/>
</dbReference>
<evidence type="ECO:0000259" key="11">
    <source>
        <dbReference type="Pfam" id="PF18317"/>
    </source>
</evidence>
<dbReference type="Proteomes" id="UP000032522">
    <property type="component" value="Unassembled WGS sequence"/>
</dbReference>
<keyword evidence="6 8" id="KW-0057">Aromatic amino acid biosynthesis</keyword>
<dbReference type="EC" id="1.1.1.25" evidence="2 8"/>
<evidence type="ECO:0000313" key="13">
    <source>
        <dbReference type="Proteomes" id="UP000032522"/>
    </source>
</evidence>
<feature type="binding site" evidence="8">
    <location>
        <position position="87"/>
    </location>
    <ligand>
        <name>shikimate</name>
        <dbReference type="ChEBI" id="CHEBI:36208"/>
    </ligand>
</feature>
<dbReference type="Pfam" id="PF01488">
    <property type="entry name" value="Shikimate_DH"/>
    <property type="match status" value="1"/>
</dbReference>
<evidence type="ECO:0000256" key="2">
    <source>
        <dbReference type="ARBA" id="ARBA00012962"/>
    </source>
</evidence>
<accession>A0A0D8BNK0</accession>
<dbReference type="EMBL" id="JYBP01000003">
    <property type="protein sequence ID" value="KJE25768.1"/>
    <property type="molecule type" value="Genomic_DNA"/>
</dbReference>
<dbReference type="PANTHER" id="PTHR21089">
    <property type="entry name" value="SHIKIMATE DEHYDROGENASE"/>
    <property type="match status" value="1"/>
</dbReference>
<sequence length="276" mass="30218">MEKVYGLIGFPVEHSLSPLMHNDAFARLGIPARYHLFSVESGQVGAAIAGVRALGIAGVNVTIPHKLAVIPFLDEVDEPARRIGAVNTIVNNDGRLVGYNTDGPGYVQALEEEMNITLDGKRILVIGAGGGARGIYFSLLSTAAERIDMANRTVEKAERLVREGEDGRSACFSLAEAETRLDEYDIIINTTSVGMHPRVEAQPLSLERLRPGVIVSDIIYNPLETKWLKEAKARGARVQNGVGMLIYQGALAFEKWTGQWPDVNRMKQLVIEALRR</sequence>
<dbReference type="SUPFAM" id="SSF53223">
    <property type="entry name" value="Aminoacid dehydrogenase-like, N-terminal domain"/>
    <property type="match status" value="1"/>
</dbReference>